<reference evidence="5 6" key="1">
    <citation type="submission" date="2018-09" db="EMBL/GenBank/DDBJ databases">
        <authorList>
            <person name="Postec A."/>
        </authorList>
    </citation>
    <scope>NUCLEOTIDE SEQUENCE [LARGE SCALE GENOMIC DNA]</scope>
    <source>
        <strain evidence="5">70B-A</strain>
    </source>
</reference>
<dbReference type="PROSITE" id="PS51682">
    <property type="entry name" value="SAM_OMT_I"/>
    <property type="match status" value="1"/>
</dbReference>
<gene>
    <name evidence="4" type="primary">trmR</name>
    <name evidence="5" type="ORF">PATL70BA_3430</name>
</gene>
<comment type="catalytic activity">
    <reaction evidence="4">
        <text>5-hydroxyuridine(34) in tRNA + S-adenosyl-L-methionine = 5-methoxyuridine(34) in tRNA + S-adenosyl-L-homocysteine + H(+)</text>
        <dbReference type="Rhea" id="RHEA:60524"/>
        <dbReference type="Rhea" id="RHEA-COMP:13381"/>
        <dbReference type="Rhea" id="RHEA-COMP:15591"/>
        <dbReference type="ChEBI" id="CHEBI:15378"/>
        <dbReference type="ChEBI" id="CHEBI:57856"/>
        <dbReference type="ChEBI" id="CHEBI:59789"/>
        <dbReference type="ChEBI" id="CHEBI:136877"/>
        <dbReference type="ChEBI" id="CHEBI:143860"/>
    </reaction>
</comment>
<dbReference type="AlphaFoldDB" id="A0A3P7P2R9"/>
<feature type="binding site" evidence="4">
    <location>
        <position position="160"/>
    </location>
    <ligand>
        <name>Mg(2+)</name>
        <dbReference type="ChEBI" id="CHEBI:18420"/>
    </ligand>
</feature>
<dbReference type="SUPFAM" id="SSF53335">
    <property type="entry name" value="S-adenosyl-L-methionine-dependent methyltransferases"/>
    <property type="match status" value="1"/>
</dbReference>
<dbReference type="EMBL" id="LR130778">
    <property type="protein sequence ID" value="VDN49365.1"/>
    <property type="molecule type" value="Genomic_DNA"/>
</dbReference>
<organism evidence="5 6">
    <name type="scientific">Petrocella atlantisensis</name>
    <dbReference type="NCBI Taxonomy" id="2173034"/>
    <lineage>
        <taxon>Bacteria</taxon>
        <taxon>Bacillati</taxon>
        <taxon>Bacillota</taxon>
        <taxon>Clostridia</taxon>
        <taxon>Lachnospirales</taxon>
        <taxon>Vallitaleaceae</taxon>
        <taxon>Petrocella</taxon>
    </lineage>
</organism>
<protein>
    <recommendedName>
        <fullName evidence="4">tRNA 5-hydroxyuridine methyltransferase</fullName>
        <ecNumber evidence="4">2.1.1.-</ecNumber>
    </recommendedName>
    <alternativeName>
        <fullName evidence="4">ho5U methyltransferase</fullName>
    </alternativeName>
</protein>
<evidence type="ECO:0000313" key="5">
    <source>
        <dbReference type="EMBL" id="VDN49365.1"/>
    </source>
</evidence>
<keyword evidence="4" id="KW-0460">Magnesium</keyword>
<keyword evidence="2 4" id="KW-0808">Transferase</keyword>
<keyword evidence="4" id="KW-0479">Metal-binding</keyword>
<dbReference type="KEGG" id="cbar:PATL70BA_3430"/>
<feature type="binding site" evidence="4">
    <location>
        <position position="39"/>
    </location>
    <ligand>
        <name>S-adenosyl-L-methionine</name>
        <dbReference type="ChEBI" id="CHEBI:59789"/>
    </ligand>
</feature>
<dbReference type="GO" id="GO:0008757">
    <property type="term" value="F:S-adenosylmethionine-dependent methyltransferase activity"/>
    <property type="evidence" value="ECO:0007669"/>
    <property type="project" value="TreeGrafter"/>
</dbReference>
<feature type="binding site" evidence="4">
    <location>
        <position position="159"/>
    </location>
    <ligand>
        <name>Mg(2+)</name>
        <dbReference type="ChEBI" id="CHEBI:18420"/>
    </ligand>
</feature>
<keyword evidence="6" id="KW-1185">Reference proteome</keyword>
<dbReference type="PANTHER" id="PTHR10509">
    <property type="entry name" value="O-METHYLTRANSFERASE-RELATED"/>
    <property type="match status" value="1"/>
</dbReference>
<dbReference type="OrthoDB" id="9799672at2"/>
<feature type="binding site" evidence="4">
    <location>
        <position position="133"/>
    </location>
    <ligand>
        <name>Mg(2+)</name>
        <dbReference type="ChEBI" id="CHEBI:18420"/>
    </ligand>
</feature>
<comment type="similarity">
    <text evidence="4">Belongs to the class I-like SAM-binding methyltransferase superfamily. Cation-dependent O-methyltransferase family.</text>
</comment>
<dbReference type="HAMAP" id="MF_02217">
    <property type="entry name" value="TrmR_methyltr"/>
    <property type="match status" value="1"/>
</dbReference>
<evidence type="ECO:0000256" key="2">
    <source>
        <dbReference type="ARBA" id="ARBA00022679"/>
    </source>
</evidence>
<sequence>MIPITNPEVRAYLASVKPDRESKLEALYQEAIAHNIPIIKHEMEDFLRLMVVMNRPVRILEIGTAIGYSSIIMSLASEVPLQIITLERSHKMIEQAKINIKKFGFEKNITIMEGDAVQVLKTLKEPFDMIFMDAAKGQYMNFYEDTMRLLREGGILIADNVLQEGLVAKSRFAVTRRQRTIHGRMREFLRTLSNNEDLTTSILPIADGATVSMKKRSKNE</sequence>
<dbReference type="RefSeq" id="WP_125138337.1">
    <property type="nucleotide sequence ID" value="NZ_LR130778.1"/>
</dbReference>
<keyword evidence="1 4" id="KW-0489">Methyltransferase</keyword>
<dbReference type="GO" id="GO:0016300">
    <property type="term" value="F:tRNA (uridine) methyltransferase activity"/>
    <property type="evidence" value="ECO:0007669"/>
    <property type="project" value="UniProtKB-UniRule"/>
</dbReference>
<keyword evidence="4" id="KW-0819">tRNA processing</keyword>
<comment type="subunit">
    <text evidence="4">Homodimer.</text>
</comment>
<dbReference type="Gene3D" id="3.40.50.150">
    <property type="entry name" value="Vaccinia Virus protein VP39"/>
    <property type="match status" value="1"/>
</dbReference>
<dbReference type="GO" id="GO:0030488">
    <property type="term" value="P:tRNA methylation"/>
    <property type="evidence" value="ECO:0007669"/>
    <property type="project" value="UniProtKB-UniRule"/>
</dbReference>
<feature type="binding site" evidence="4">
    <location>
        <begin position="115"/>
        <end position="116"/>
    </location>
    <ligand>
        <name>S-adenosyl-L-methionine</name>
        <dbReference type="ChEBI" id="CHEBI:59789"/>
    </ligand>
</feature>
<dbReference type="InterPro" id="IPR002935">
    <property type="entry name" value="SAM_O-MeTrfase"/>
</dbReference>
<comment type="function">
    <text evidence="4">Catalyzes the methylation of 5-hydroxyuridine (ho5U) to form 5-methoxyuridine (mo5U) at position 34 in tRNAs.</text>
</comment>
<evidence type="ECO:0000256" key="3">
    <source>
        <dbReference type="ARBA" id="ARBA00022691"/>
    </source>
</evidence>
<evidence type="ECO:0000256" key="1">
    <source>
        <dbReference type="ARBA" id="ARBA00022603"/>
    </source>
</evidence>
<dbReference type="EC" id="2.1.1.-" evidence="4"/>
<evidence type="ECO:0000313" key="6">
    <source>
        <dbReference type="Proteomes" id="UP000279029"/>
    </source>
</evidence>
<dbReference type="Pfam" id="PF01596">
    <property type="entry name" value="Methyltransf_3"/>
    <property type="match status" value="1"/>
</dbReference>
<dbReference type="CDD" id="cd02440">
    <property type="entry name" value="AdoMet_MTases"/>
    <property type="match status" value="1"/>
</dbReference>
<feature type="binding site" evidence="4">
    <location>
        <position position="69"/>
    </location>
    <ligand>
        <name>S-adenosyl-L-methionine</name>
        <dbReference type="ChEBI" id="CHEBI:59789"/>
    </ligand>
</feature>
<dbReference type="Proteomes" id="UP000279029">
    <property type="component" value="Chromosome"/>
</dbReference>
<name>A0A3P7P2R9_9FIRM</name>
<accession>A0A3P7P2R9</accession>
<feature type="binding site" evidence="4">
    <location>
        <position position="87"/>
    </location>
    <ligand>
        <name>S-adenosyl-L-methionine</name>
        <dbReference type="ChEBI" id="CHEBI:59789"/>
    </ligand>
</feature>
<keyword evidence="3 4" id="KW-0949">S-adenosyl-L-methionine</keyword>
<dbReference type="InterPro" id="IPR029063">
    <property type="entry name" value="SAM-dependent_MTases_sf"/>
</dbReference>
<evidence type="ECO:0000256" key="4">
    <source>
        <dbReference type="HAMAP-Rule" id="MF_02217"/>
    </source>
</evidence>
<dbReference type="InterPro" id="IPR050362">
    <property type="entry name" value="Cation-dep_OMT"/>
</dbReference>
<dbReference type="GO" id="GO:0008171">
    <property type="term" value="F:O-methyltransferase activity"/>
    <property type="evidence" value="ECO:0007669"/>
    <property type="project" value="InterPro"/>
</dbReference>
<dbReference type="GO" id="GO:0000287">
    <property type="term" value="F:magnesium ion binding"/>
    <property type="evidence" value="ECO:0007669"/>
    <property type="project" value="UniProtKB-UniRule"/>
</dbReference>
<feature type="binding site" evidence="4">
    <location>
        <position position="133"/>
    </location>
    <ligand>
        <name>S-adenosyl-L-methionine</name>
        <dbReference type="ChEBI" id="CHEBI:59789"/>
    </ligand>
</feature>
<dbReference type="PANTHER" id="PTHR10509:SF14">
    <property type="entry name" value="CAFFEOYL-COA O-METHYLTRANSFERASE 3-RELATED"/>
    <property type="match status" value="1"/>
</dbReference>
<proteinExistence type="inferred from homology"/>
<dbReference type="InterPro" id="IPR043675">
    <property type="entry name" value="TrmR_methyltr"/>
</dbReference>